<evidence type="ECO:0000256" key="8">
    <source>
        <dbReference type="ARBA" id="ARBA00023170"/>
    </source>
</evidence>
<comment type="catalytic activity">
    <reaction evidence="10">
        <text>L-threonyl-[protein] + ATP = O-phospho-L-threonyl-[protein] + ADP + H(+)</text>
        <dbReference type="Rhea" id="RHEA:46608"/>
        <dbReference type="Rhea" id="RHEA-COMP:11060"/>
        <dbReference type="Rhea" id="RHEA-COMP:11605"/>
        <dbReference type="ChEBI" id="CHEBI:15378"/>
        <dbReference type="ChEBI" id="CHEBI:30013"/>
        <dbReference type="ChEBI" id="CHEBI:30616"/>
        <dbReference type="ChEBI" id="CHEBI:61977"/>
        <dbReference type="ChEBI" id="CHEBI:456216"/>
        <dbReference type="EC" id="2.7.11.1"/>
    </reaction>
</comment>
<keyword evidence="15" id="KW-1185">Reference proteome</keyword>
<dbReference type="Gene3D" id="2.130.10.30">
    <property type="entry name" value="Regulator of chromosome condensation 1/beta-lactamase-inhibitor protein II"/>
    <property type="match status" value="1"/>
</dbReference>
<evidence type="ECO:0000256" key="3">
    <source>
        <dbReference type="ARBA" id="ARBA00022692"/>
    </source>
</evidence>
<evidence type="ECO:0000256" key="10">
    <source>
        <dbReference type="ARBA" id="ARBA00047899"/>
    </source>
</evidence>
<keyword evidence="6" id="KW-0472">Membrane</keyword>
<dbReference type="SUPFAM" id="SSF50985">
    <property type="entry name" value="RCC1/BLIP-II"/>
    <property type="match status" value="1"/>
</dbReference>
<organism evidence="14 15">
    <name type="scientific">Methylococcus capsulatus</name>
    <dbReference type="NCBI Taxonomy" id="414"/>
    <lineage>
        <taxon>Bacteria</taxon>
        <taxon>Pseudomonadati</taxon>
        <taxon>Pseudomonadota</taxon>
        <taxon>Gammaproteobacteria</taxon>
        <taxon>Methylococcales</taxon>
        <taxon>Methylococcaceae</taxon>
        <taxon>Methylococcus</taxon>
    </lineage>
</organism>
<dbReference type="InterPro" id="IPR044060">
    <property type="entry name" value="Bacterial_rp_domain"/>
</dbReference>
<dbReference type="InterPro" id="IPR015919">
    <property type="entry name" value="Cadherin-like_sf"/>
</dbReference>
<gene>
    <name evidence="14" type="ORF">N4J17_11810</name>
</gene>
<dbReference type="EMBL" id="CP104311">
    <property type="protein sequence ID" value="WWF03696.1"/>
    <property type="molecule type" value="Genomic_DNA"/>
</dbReference>
<reference evidence="14 15" key="1">
    <citation type="submission" date="2022-09" db="EMBL/GenBank/DDBJ databases">
        <authorList>
            <person name="Giprobiosintez L."/>
        </authorList>
    </citation>
    <scope>NUCLEOTIDE SEQUENCE [LARGE SCALE GENOMIC DNA]</scope>
    <source>
        <strain evidence="15">VKPM-B-12549 (GBS-15)</strain>
    </source>
</reference>
<protein>
    <recommendedName>
        <fullName evidence="2">non-specific serine/threonine protein kinase</fullName>
        <ecNumber evidence="2">2.7.11.1</ecNumber>
    </recommendedName>
</protein>
<evidence type="ECO:0000256" key="11">
    <source>
        <dbReference type="ARBA" id="ARBA00048679"/>
    </source>
</evidence>
<feature type="domain" description="Bacterial repeat" evidence="13">
    <location>
        <begin position="635"/>
        <end position="699"/>
    </location>
</feature>
<evidence type="ECO:0000256" key="5">
    <source>
        <dbReference type="ARBA" id="ARBA00022989"/>
    </source>
</evidence>
<dbReference type="Pfam" id="PF13540">
    <property type="entry name" value="RCC1_2"/>
    <property type="match status" value="5"/>
</dbReference>
<feature type="domain" description="Bacterial repeat" evidence="13">
    <location>
        <begin position="568"/>
        <end position="621"/>
    </location>
</feature>
<dbReference type="PANTHER" id="PTHR47460">
    <property type="entry name" value="SERINE/THREONINE-PROTEIN KINASE-LIKE PROTEIN ACR4"/>
    <property type="match status" value="1"/>
</dbReference>
<dbReference type="RefSeq" id="WP_277458288.1">
    <property type="nucleotide sequence ID" value="NZ_CP104311.1"/>
</dbReference>
<dbReference type="EC" id="2.7.11.1" evidence="2"/>
<keyword evidence="8" id="KW-0675">Receptor</keyword>
<evidence type="ECO:0000256" key="12">
    <source>
        <dbReference type="SAM" id="MobiDB-lite"/>
    </source>
</evidence>
<evidence type="ECO:0000256" key="2">
    <source>
        <dbReference type="ARBA" id="ARBA00012513"/>
    </source>
</evidence>
<dbReference type="Pfam" id="PF18998">
    <property type="entry name" value="Flg_new_2"/>
    <property type="match status" value="2"/>
</dbReference>
<keyword evidence="5" id="KW-1133">Transmembrane helix</keyword>
<name>A0ABZ2F9D1_METCP</name>
<dbReference type="PANTHER" id="PTHR47460:SF1">
    <property type="entry name" value="SERINE_THREONINE-PROTEIN KINASE-LIKE PROTEIN ACR4"/>
    <property type="match status" value="1"/>
</dbReference>
<keyword evidence="3" id="KW-0812">Transmembrane</keyword>
<dbReference type="Gene3D" id="2.60.40.10">
    <property type="entry name" value="Immunoglobulins"/>
    <property type="match status" value="1"/>
</dbReference>
<dbReference type="Pfam" id="PF05345">
    <property type="entry name" value="He_PIG"/>
    <property type="match status" value="1"/>
</dbReference>
<dbReference type="Proteomes" id="UP001359308">
    <property type="component" value="Chromosome"/>
</dbReference>
<dbReference type="SUPFAM" id="SSF49313">
    <property type="entry name" value="Cadherin-like"/>
    <property type="match status" value="1"/>
</dbReference>
<comment type="catalytic activity">
    <reaction evidence="11">
        <text>L-seryl-[protein] + ATP = O-phospho-L-seryl-[protein] + ADP + H(+)</text>
        <dbReference type="Rhea" id="RHEA:17989"/>
        <dbReference type="Rhea" id="RHEA-COMP:9863"/>
        <dbReference type="Rhea" id="RHEA-COMP:11604"/>
        <dbReference type="ChEBI" id="CHEBI:15378"/>
        <dbReference type="ChEBI" id="CHEBI:29999"/>
        <dbReference type="ChEBI" id="CHEBI:30616"/>
        <dbReference type="ChEBI" id="CHEBI:83421"/>
        <dbReference type="ChEBI" id="CHEBI:456216"/>
        <dbReference type="EC" id="2.7.11.1"/>
    </reaction>
</comment>
<evidence type="ECO:0000256" key="7">
    <source>
        <dbReference type="ARBA" id="ARBA00023157"/>
    </source>
</evidence>
<comment type="subcellular location">
    <subcellularLocation>
        <location evidence="1">Membrane</location>
        <topology evidence="1">Single-pass type I membrane protein</topology>
    </subcellularLocation>
</comment>
<keyword evidence="4" id="KW-0732">Signal</keyword>
<keyword evidence="9" id="KW-0325">Glycoprotein</keyword>
<sequence length="700" mass="70610">MGALEGQPVALGAATASDGAGNPLTPENDAPAQFPPSTTPVVWTATDAFGQSSSCTQHVVVFERPAQRRVGTGGYNACEVRPDLKLACWGDDAYGQATPPTGVFTQVSAGERHSCGVRADASLACWGSNDDWNGDPLGQATPPAGAFTQVSVGYYHTCGLRSGGAAACWGSNGSGEAAPPAGTFTRIAAGAYYTCGLKSDGGLACWGYDNFGQATAPAGSFREVTARWQHGCGLRTDGTLACWGDNGYGQATPPDGEFSQVSAGGYHTCGVTTGGQVLCWGGNASGQAPQPVIQPATLAAGRLGTAYARTLSLADATGPYLPPQPRFELAAGSLPNGLSLDAEGLLSGTPETEGSFGFTVAVRDGNGFAARRDYVMAVALPDTTAPVVTPTVTGTLGANGWYRSNVTVNWSVTDPESRVTSQTGCDMVTVSADTSGQTYTCTAVSGGGSATQSVTIKRDATPPVINLTTTQDGQSYLRNSSILADYACSDGLSGVATCAGPVAPGAAIDTAAVGAHAFTVAAADQAGNQAAVTHSYSVAAVPVVLNVNRTGEGGVISDPAGINCGSQCRATFARGTNVVLAATPAYGYRFAGWSGGVCSGTGPCGITLDGNRTVTANFTPIPRYGLVVIRSGSGTVTSSPAGINCGRTCGAQFYQGTAVTLTATPAAGRRFAGWSGGGCSGTGTCTVTMNRSTQVRATFR</sequence>
<evidence type="ECO:0000256" key="1">
    <source>
        <dbReference type="ARBA" id="ARBA00004479"/>
    </source>
</evidence>
<evidence type="ECO:0000313" key="15">
    <source>
        <dbReference type="Proteomes" id="UP001359308"/>
    </source>
</evidence>
<evidence type="ECO:0000256" key="9">
    <source>
        <dbReference type="ARBA" id="ARBA00023180"/>
    </source>
</evidence>
<keyword evidence="7" id="KW-1015">Disulfide bond</keyword>
<accession>A0ABZ2F9D1</accession>
<evidence type="ECO:0000256" key="6">
    <source>
        <dbReference type="ARBA" id="ARBA00023136"/>
    </source>
</evidence>
<feature type="region of interest" description="Disordered" evidence="12">
    <location>
        <begin position="13"/>
        <end position="39"/>
    </location>
</feature>
<dbReference type="InterPro" id="IPR013783">
    <property type="entry name" value="Ig-like_fold"/>
</dbReference>
<dbReference type="InterPro" id="IPR009091">
    <property type="entry name" value="RCC1/BLIP-II"/>
</dbReference>
<evidence type="ECO:0000256" key="4">
    <source>
        <dbReference type="ARBA" id="ARBA00022729"/>
    </source>
</evidence>
<proteinExistence type="predicted"/>
<evidence type="ECO:0000313" key="14">
    <source>
        <dbReference type="EMBL" id="WWF03696.1"/>
    </source>
</evidence>
<evidence type="ECO:0000259" key="13">
    <source>
        <dbReference type="Pfam" id="PF18998"/>
    </source>
</evidence>